<dbReference type="GO" id="GO:0004065">
    <property type="term" value="F:arylsulfatase activity"/>
    <property type="evidence" value="ECO:0007669"/>
    <property type="project" value="UniProtKB-EC"/>
</dbReference>
<feature type="chain" id="PRO_5023140988" evidence="5">
    <location>
        <begin position="20"/>
        <end position="501"/>
    </location>
</feature>
<keyword evidence="8" id="KW-1185">Reference proteome</keyword>
<name>A0A5C6DVH5_9BACT</name>
<feature type="signal peptide" evidence="5">
    <location>
        <begin position="1"/>
        <end position="19"/>
    </location>
</feature>
<dbReference type="InterPro" id="IPR050738">
    <property type="entry name" value="Sulfatase"/>
</dbReference>
<dbReference type="PANTHER" id="PTHR42693">
    <property type="entry name" value="ARYLSULFATASE FAMILY MEMBER"/>
    <property type="match status" value="1"/>
</dbReference>
<dbReference type="Gene3D" id="3.40.720.10">
    <property type="entry name" value="Alkaline Phosphatase, subunit A"/>
    <property type="match status" value="1"/>
</dbReference>
<keyword evidence="2" id="KW-0479">Metal-binding</keyword>
<dbReference type="OrthoDB" id="9783154at2"/>
<gene>
    <name evidence="7" type="primary">atsA_44</name>
    <name evidence="7" type="ORF">Q31b_41680</name>
</gene>
<reference evidence="7 8" key="1">
    <citation type="submission" date="2019-02" db="EMBL/GenBank/DDBJ databases">
        <title>Deep-cultivation of Planctomycetes and their phenomic and genomic characterization uncovers novel biology.</title>
        <authorList>
            <person name="Wiegand S."/>
            <person name="Jogler M."/>
            <person name="Boedeker C."/>
            <person name="Pinto D."/>
            <person name="Vollmers J."/>
            <person name="Rivas-Marin E."/>
            <person name="Kohn T."/>
            <person name="Peeters S.H."/>
            <person name="Heuer A."/>
            <person name="Rast P."/>
            <person name="Oberbeckmann S."/>
            <person name="Bunk B."/>
            <person name="Jeske O."/>
            <person name="Meyerdierks A."/>
            <person name="Storesund J.E."/>
            <person name="Kallscheuer N."/>
            <person name="Luecker S."/>
            <person name="Lage O.M."/>
            <person name="Pohl T."/>
            <person name="Merkel B.J."/>
            <person name="Hornburger P."/>
            <person name="Mueller R.-W."/>
            <person name="Bruemmer F."/>
            <person name="Labrenz M."/>
            <person name="Spormann A.M."/>
            <person name="Op Den Camp H."/>
            <person name="Overmann J."/>
            <person name="Amann R."/>
            <person name="Jetten M.S.M."/>
            <person name="Mascher T."/>
            <person name="Medema M.H."/>
            <person name="Devos D.P."/>
            <person name="Kaster A.-K."/>
            <person name="Ovreas L."/>
            <person name="Rohde M."/>
            <person name="Galperin M.Y."/>
            <person name="Jogler C."/>
        </authorList>
    </citation>
    <scope>NUCLEOTIDE SEQUENCE [LARGE SCALE GENOMIC DNA]</scope>
    <source>
        <strain evidence="7 8">Q31b</strain>
    </source>
</reference>
<evidence type="ECO:0000259" key="6">
    <source>
        <dbReference type="Pfam" id="PF00884"/>
    </source>
</evidence>
<feature type="domain" description="Sulfatase N-terminal" evidence="6">
    <location>
        <begin position="28"/>
        <end position="390"/>
    </location>
</feature>
<evidence type="ECO:0000256" key="3">
    <source>
        <dbReference type="ARBA" id="ARBA00022801"/>
    </source>
</evidence>
<dbReference type="GO" id="GO:0046872">
    <property type="term" value="F:metal ion binding"/>
    <property type="evidence" value="ECO:0007669"/>
    <property type="project" value="UniProtKB-KW"/>
</dbReference>
<dbReference type="SUPFAM" id="SSF53649">
    <property type="entry name" value="Alkaline phosphatase-like"/>
    <property type="match status" value="1"/>
</dbReference>
<proteinExistence type="inferred from homology"/>
<evidence type="ECO:0000256" key="4">
    <source>
        <dbReference type="ARBA" id="ARBA00022837"/>
    </source>
</evidence>
<dbReference type="EMBL" id="SJPY01000006">
    <property type="protein sequence ID" value="TWU39086.1"/>
    <property type="molecule type" value="Genomic_DNA"/>
</dbReference>
<keyword evidence="4" id="KW-0106">Calcium</keyword>
<protein>
    <submittedName>
        <fullName evidence="7">Arylsulfatase</fullName>
        <ecNumber evidence="7">3.1.6.1</ecNumber>
    </submittedName>
</protein>
<evidence type="ECO:0000256" key="1">
    <source>
        <dbReference type="ARBA" id="ARBA00008779"/>
    </source>
</evidence>
<keyword evidence="3 7" id="KW-0378">Hydrolase</keyword>
<dbReference type="PANTHER" id="PTHR42693:SF53">
    <property type="entry name" value="ENDO-4-O-SULFATASE"/>
    <property type="match status" value="1"/>
</dbReference>
<evidence type="ECO:0000313" key="8">
    <source>
        <dbReference type="Proteomes" id="UP000315471"/>
    </source>
</evidence>
<dbReference type="PROSITE" id="PS00523">
    <property type="entry name" value="SULFATASE_1"/>
    <property type="match status" value="1"/>
</dbReference>
<dbReference type="InterPro" id="IPR024607">
    <property type="entry name" value="Sulfatase_CS"/>
</dbReference>
<evidence type="ECO:0000313" key="7">
    <source>
        <dbReference type="EMBL" id="TWU39086.1"/>
    </source>
</evidence>
<accession>A0A5C6DVH5</accession>
<dbReference type="Pfam" id="PF00884">
    <property type="entry name" value="Sulfatase"/>
    <property type="match status" value="1"/>
</dbReference>
<comment type="similarity">
    <text evidence="1">Belongs to the sulfatase family.</text>
</comment>
<comment type="caution">
    <text evidence="7">The sequence shown here is derived from an EMBL/GenBank/DDBJ whole genome shotgun (WGS) entry which is preliminary data.</text>
</comment>
<organism evidence="7 8">
    <name type="scientific">Novipirellula aureliae</name>
    <dbReference type="NCBI Taxonomy" id="2527966"/>
    <lineage>
        <taxon>Bacteria</taxon>
        <taxon>Pseudomonadati</taxon>
        <taxon>Planctomycetota</taxon>
        <taxon>Planctomycetia</taxon>
        <taxon>Pirellulales</taxon>
        <taxon>Pirellulaceae</taxon>
        <taxon>Novipirellula</taxon>
    </lineage>
</organism>
<evidence type="ECO:0000256" key="5">
    <source>
        <dbReference type="SAM" id="SignalP"/>
    </source>
</evidence>
<dbReference type="InterPro" id="IPR017850">
    <property type="entry name" value="Alkaline_phosphatase_core_sf"/>
</dbReference>
<sequence precursor="true">MRLLASLFIVLSTTTILSAADNSNTGKPNVIIILADDMGSGDVHALNPNSKIPTPNLDRLSKEGVTFTDAHSGSAVCTPTRYGLVTGRYCWRSRLKNGVLNGYSTHLIEPERFTIADLFKASGYTTACFGKWHLGMDLPLQGKNKLDLTGKVANGPLENGFDRFYGITASLDFPPYVFINDDKIDAEAVEMKPNREFPEYLRAGETGTEFEHERVLDQLTETTVDYIKKQAAAEQPFFIYLPLPAPHKPVMPAKRFQGKSGIGPYGDYVIQTDWTVGQVMAAVQDVGIDENTMILFTSDNGSFMKRLHSPENPGVGADGADHTTDESVQGYHAATHDANFPYRGQKADIFDGGHRVPFFVRFPGRFKAGLASDTTTSIVDILATCADVIGQQIPDDAGEDSYSFYSLLSQQGDYERAPVIGHSINGSFALFSGKWKFIATRGSGGRSRPSSRPFDKPYQLYDHSQDIEELNNLISEQPELAEQLEKTLQSMIDEPGQARKE</sequence>
<keyword evidence="5" id="KW-0732">Signal</keyword>
<dbReference type="Gene3D" id="3.30.1120.10">
    <property type="match status" value="1"/>
</dbReference>
<dbReference type="EC" id="3.1.6.1" evidence="7"/>
<dbReference type="RefSeq" id="WP_146601341.1">
    <property type="nucleotide sequence ID" value="NZ_SJPY01000006.1"/>
</dbReference>
<dbReference type="CDD" id="cd16143">
    <property type="entry name" value="ARS_like"/>
    <property type="match status" value="1"/>
</dbReference>
<dbReference type="InterPro" id="IPR000917">
    <property type="entry name" value="Sulfatase_N"/>
</dbReference>
<dbReference type="AlphaFoldDB" id="A0A5C6DVH5"/>
<evidence type="ECO:0000256" key="2">
    <source>
        <dbReference type="ARBA" id="ARBA00022723"/>
    </source>
</evidence>
<dbReference type="Proteomes" id="UP000315471">
    <property type="component" value="Unassembled WGS sequence"/>
</dbReference>